<dbReference type="InterPro" id="IPR000944">
    <property type="entry name" value="Tscrpt_reg_Rrf2"/>
</dbReference>
<dbReference type="PANTHER" id="PTHR33221:SF15">
    <property type="entry name" value="HTH-TYPE TRANSCRIPTIONAL REGULATOR YWGB-RELATED"/>
    <property type="match status" value="1"/>
</dbReference>
<dbReference type="InterPro" id="IPR030489">
    <property type="entry name" value="TR_Rrf2-type_CS"/>
</dbReference>
<dbReference type="KEGG" id="thyd:TTHT_2215"/>
<protein>
    <submittedName>
        <fullName evidence="1">Rrf2 family transcriptional regulator, iron-sulfur cluster assembly transcription factor</fullName>
    </submittedName>
</protein>
<dbReference type="SUPFAM" id="SSF46785">
    <property type="entry name" value="Winged helix' DNA-binding domain"/>
    <property type="match status" value="1"/>
</dbReference>
<sequence length="163" mass="18606">MKLSLLQTHGLKILLTIIKSGKETLTASEISKIEGLKTGYVGKILFMLRKAGIVSTIRGKTGGYFLADDKKNITLYDVLNALTPNKTEIDLCPNIKEGEDCTHSIDCAIRPVFYEAHQYFKYLAQSITLEEMANREKDIMSKVLKIKDQYYEKRRNHEKVFRG</sequence>
<accession>A0A7R6PJD4</accession>
<evidence type="ECO:0000313" key="1">
    <source>
        <dbReference type="EMBL" id="BBB33639.1"/>
    </source>
</evidence>
<dbReference type="NCBIfam" id="TIGR00738">
    <property type="entry name" value="rrf2_super"/>
    <property type="match status" value="1"/>
</dbReference>
<keyword evidence="2" id="KW-1185">Reference proteome</keyword>
<dbReference type="InterPro" id="IPR036388">
    <property type="entry name" value="WH-like_DNA-bd_sf"/>
</dbReference>
<dbReference type="PANTHER" id="PTHR33221">
    <property type="entry name" value="WINGED HELIX-TURN-HELIX TRANSCRIPTIONAL REGULATOR, RRF2 FAMILY"/>
    <property type="match status" value="1"/>
</dbReference>
<dbReference type="AlphaFoldDB" id="A0A7R6PJD4"/>
<gene>
    <name evidence="1" type="primary">iscR</name>
    <name evidence="1" type="ORF">TTHT_2215</name>
</gene>
<dbReference type="EMBL" id="AP017470">
    <property type="protein sequence ID" value="BBB33639.1"/>
    <property type="molecule type" value="Genomic_DNA"/>
</dbReference>
<dbReference type="GO" id="GO:0005829">
    <property type="term" value="C:cytosol"/>
    <property type="evidence" value="ECO:0007669"/>
    <property type="project" value="TreeGrafter"/>
</dbReference>
<dbReference type="Gene3D" id="1.10.10.10">
    <property type="entry name" value="Winged helix-like DNA-binding domain superfamily/Winged helix DNA-binding domain"/>
    <property type="match status" value="1"/>
</dbReference>
<dbReference type="InterPro" id="IPR036390">
    <property type="entry name" value="WH_DNA-bd_sf"/>
</dbReference>
<dbReference type="GO" id="GO:0003700">
    <property type="term" value="F:DNA-binding transcription factor activity"/>
    <property type="evidence" value="ECO:0007669"/>
    <property type="project" value="TreeGrafter"/>
</dbReference>
<dbReference type="PROSITE" id="PS51197">
    <property type="entry name" value="HTH_RRF2_2"/>
    <property type="match status" value="1"/>
</dbReference>
<dbReference type="RefSeq" id="WP_201327954.1">
    <property type="nucleotide sequence ID" value="NZ_AP017470.1"/>
</dbReference>
<name>A0A7R6PJD4_9BACT</name>
<proteinExistence type="predicted"/>
<dbReference type="PROSITE" id="PS01332">
    <property type="entry name" value="HTH_RRF2_1"/>
    <property type="match status" value="1"/>
</dbReference>
<evidence type="ECO:0000313" key="2">
    <source>
        <dbReference type="Proteomes" id="UP000595564"/>
    </source>
</evidence>
<dbReference type="Proteomes" id="UP000595564">
    <property type="component" value="Chromosome"/>
</dbReference>
<dbReference type="Pfam" id="PF02082">
    <property type="entry name" value="Rrf2"/>
    <property type="match status" value="1"/>
</dbReference>
<organism evidence="1 2">
    <name type="scientific">Thermotomaculum hydrothermale</name>
    <dbReference type="NCBI Taxonomy" id="981385"/>
    <lineage>
        <taxon>Bacteria</taxon>
        <taxon>Pseudomonadati</taxon>
        <taxon>Acidobacteriota</taxon>
        <taxon>Holophagae</taxon>
        <taxon>Thermotomaculales</taxon>
        <taxon>Thermotomaculaceae</taxon>
        <taxon>Thermotomaculum</taxon>
    </lineage>
</organism>
<reference evidence="1 2" key="1">
    <citation type="journal article" date="2012" name="Extremophiles">
        <title>Thermotomaculum hydrothermale gen. nov., sp. nov., a novel heterotrophic thermophile within the phylum Acidobacteria from a deep-sea hydrothermal vent chimney in the Southern Okinawa Trough.</title>
        <authorList>
            <person name="Izumi H."/>
            <person name="Nunoura T."/>
            <person name="Miyazaki M."/>
            <person name="Mino S."/>
            <person name="Toki T."/>
            <person name="Takai K."/>
            <person name="Sako Y."/>
            <person name="Sawabe T."/>
            <person name="Nakagawa S."/>
        </authorList>
    </citation>
    <scope>NUCLEOTIDE SEQUENCE [LARGE SCALE GENOMIC DNA]</scope>
    <source>
        <strain evidence="1 2">AC55</strain>
    </source>
</reference>